<dbReference type="InterPro" id="IPR036052">
    <property type="entry name" value="TrpB-like_PALP_sf"/>
</dbReference>
<dbReference type="SMART" id="SM00116">
    <property type="entry name" value="CBS"/>
    <property type="match status" value="2"/>
</dbReference>
<comment type="pathway">
    <text evidence="2">Amino-acid biosynthesis; L-cysteine biosynthesis; L-cysteine from L-homocysteine and L-serine: step 1/2.</text>
</comment>
<dbReference type="InterPro" id="IPR001926">
    <property type="entry name" value="TrpB-like_PALP"/>
</dbReference>
<evidence type="ECO:0000256" key="16">
    <source>
        <dbReference type="PROSITE-ProRule" id="PRU00703"/>
    </source>
</evidence>
<evidence type="ECO:0000256" key="9">
    <source>
        <dbReference type="ARBA" id="ARBA00023192"/>
    </source>
</evidence>
<evidence type="ECO:0000313" key="20">
    <source>
        <dbReference type="Proteomes" id="UP000319829"/>
    </source>
</evidence>
<feature type="compositionally biased region" description="Polar residues" evidence="17">
    <location>
        <begin position="1"/>
        <end position="10"/>
    </location>
</feature>
<evidence type="ECO:0000256" key="10">
    <source>
        <dbReference type="ARBA" id="ARBA00023239"/>
    </source>
</evidence>
<feature type="domain" description="CBS" evidence="18">
    <location>
        <begin position="363"/>
        <end position="421"/>
    </location>
</feature>
<dbReference type="FunFam" id="3.40.50.1100:FF:000003">
    <property type="entry name" value="Cystathionine beta-synthase"/>
    <property type="match status" value="1"/>
</dbReference>
<evidence type="ECO:0000256" key="12">
    <source>
        <dbReference type="ARBA" id="ARBA00047490"/>
    </source>
</evidence>
<dbReference type="GO" id="GO:0005737">
    <property type="term" value="C:cytoplasm"/>
    <property type="evidence" value="ECO:0007669"/>
    <property type="project" value="InterPro"/>
</dbReference>
<evidence type="ECO:0000256" key="2">
    <source>
        <dbReference type="ARBA" id="ARBA00005003"/>
    </source>
</evidence>
<feature type="binding site" evidence="14">
    <location>
        <begin position="204"/>
        <end position="208"/>
    </location>
    <ligand>
        <name>pyridoxal 5'-phosphate</name>
        <dbReference type="ChEBI" id="CHEBI:597326"/>
    </ligand>
</feature>
<comment type="catalytic activity">
    <reaction evidence="12">
        <text>L-homocysteine + L-serine = L,L-cystathionine + H2O</text>
        <dbReference type="Rhea" id="RHEA:10112"/>
        <dbReference type="ChEBI" id="CHEBI:15377"/>
        <dbReference type="ChEBI" id="CHEBI:33384"/>
        <dbReference type="ChEBI" id="CHEBI:58161"/>
        <dbReference type="ChEBI" id="CHEBI:58199"/>
        <dbReference type="EC" id="4.2.1.22"/>
    </reaction>
</comment>
<protein>
    <recommendedName>
        <fullName evidence="11 13">Cystathionine beta-synthase</fullName>
        <ecNumber evidence="4 13">4.2.1.22</ecNumber>
    </recommendedName>
</protein>
<dbReference type="EMBL" id="VBOU01000075">
    <property type="protein sequence ID" value="TMQ54281.1"/>
    <property type="molecule type" value="Genomic_DNA"/>
</dbReference>
<dbReference type="Proteomes" id="UP000319829">
    <property type="component" value="Unassembled WGS sequence"/>
</dbReference>
<keyword evidence="7 14" id="KW-0663">Pyridoxal phosphate</keyword>
<evidence type="ECO:0000256" key="15">
    <source>
        <dbReference type="PIRSR" id="PIRSR605856-51"/>
    </source>
</evidence>
<evidence type="ECO:0000256" key="6">
    <source>
        <dbReference type="ARBA" id="ARBA00022679"/>
    </source>
</evidence>
<dbReference type="Gene3D" id="3.40.50.1100">
    <property type="match status" value="2"/>
</dbReference>
<evidence type="ECO:0000256" key="3">
    <source>
        <dbReference type="ARBA" id="ARBA00007103"/>
    </source>
</evidence>
<feature type="region of interest" description="Disordered" evidence="17">
    <location>
        <begin position="1"/>
        <end position="24"/>
    </location>
</feature>
<sequence>MTPKNTTETASEPVRETRTAPGPPPIVETILETVGNTPMVRLRHVAAECPATVLAKVESFNPGGSVKDRIAVAIVQEAEAKGLLKPGGTIVEATSGNTGMGLALVASVKGYRAIFVMPDKVSKEKINLLKSFGAEVVITPTALPPDSPESYYEVAKRIGRELPGAYLANQYYNPTNPEAHFRTTGPEIWKQTEGKVDYFVAGLGTGGTISGTARYLKQQNPKIKVIGADPIGSILRDYFYTKKMVPAKTYKVEGIGEDFLPGTLDFSMIDEVIPVNDAQSLNLARRLAREEGILAGGSSGTALFAALQVARQAKPGQVVVVLIPDTGERYLSKVHSDEWMRDNRLLDSSMITVADVMTGKRNHIPPLVSINYDDTVDRALSLIREFNISQLPVLKEGNVVGSVSEGVLLQKVLDGSAHGDTRVEYLLEKPLPVVPLDAHLPRAMKVLAASNAAVAVDHQGKPAGILTRFDLLEYINP</sequence>
<dbReference type="GO" id="GO:0006535">
    <property type="term" value="P:cysteine biosynthetic process from serine"/>
    <property type="evidence" value="ECO:0007669"/>
    <property type="project" value="InterPro"/>
</dbReference>
<dbReference type="NCBIfam" id="TIGR01136">
    <property type="entry name" value="cysKM"/>
    <property type="match status" value="1"/>
</dbReference>
<evidence type="ECO:0000256" key="8">
    <source>
        <dbReference type="ARBA" id="ARBA00023122"/>
    </source>
</evidence>
<dbReference type="PROSITE" id="PS00901">
    <property type="entry name" value="CYS_SYNTHASE"/>
    <property type="match status" value="1"/>
</dbReference>
<dbReference type="GO" id="GO:0004124">
    <property type="term" value="F:cysteine synthase activity"/>
    <property type="evidence" value="ECO:0007669"/>
    <property type="project" value="InterPro"/>
</dbReference>
<dbReference type="CDD" id="cd01561">
    <property type="entry name" value="CBS_like"/>
    <property type="match status" value="1"/>
</dbReference>
<evidence type="ECO:0000256" key="13">
    <source>
        <dbReference type="NCBIfam" id="TIGR01137"/>
    </source>
</evidence>
<dbReference type="InterPro" id="IPR001216">
    <property type="entry name" value="P-phosphate_BS"/>
</dbReference>
<evidence type="ECO:0000256" key="1">
    <source>
        <dbReference type="ARBA" id="ARBA00001933"/>
    </source>
</evidence>
<dbReference type="InterPro" id="IPR050214">
    <property type="entry name" value="Cys_Synth/Cystath_Beta-Synth"/>
</dbReference>
<dbReference type="InterPro" id="IPR000644">
    <property type="entry name" value="CBS_dom"/>
</dbReference>
<dbReference type="UniPathway" id="UPA00136">
    <property type="reaction ID" value="UER00201"/>
</dbReference>
<accession>A0A538SSG4</accession>
<dbReference type="GO" id="GO:0004122">
    <property type="term" value="F:cystathionine beta-synthase activity"/>
    <property type="evidence" value="ECO:0007669"/>
    <property type="project" value="UniProtKB-UniRule"/>
</dbReference>
<feature type="modified residue" description="N6-(pyridoxal phosphate)lysine" evidence="15">
    <location>
        <position position="67"/>
    </location>
</feature>
<keyword evidence="5" id="KW-0028">Amino-acid biosynthesis</keyword>
<dbReference type="Pfam" id="PF00571">
    <property type="entry name" value="CBS"/>
    <property type="match status" value="2"/>
</dbReference>
<dbReference type="FunFam" id="3.40.50.1100:FF:000118">
    <property type="entry name" value="Related to CYS4-cystathionine beta-synthase"/>
    <property type="match status" value="1"/>
</dbReference>
<proteinExistence type="inferred from homology"/>
<evidence type="ECO:0000256" key="7">
    <source>
        <dbReference type="ARBA" id="ARBA00022898"/>
    </source>
</evidence>
<dbReference type="InterPro" id="IPR005857">
    <property type="entry name" value="Cysta_beta_synth"/>
</dbReference>
<keyword evidence="9" id="KW-0198">Cysteine biosynthesis</keyword>
<keyword evidence="10 19" id="KW-0456">Lyase</keyword>
<dbReference type="GO" id="GO:0019343">
    <property type="term" value="P:cysteine biosynthetic process via cystathionine"/>
    <property type="evidence" value="ECO:0007669"/>
    <property type="project" value="InterPro"/>
</dbReference>
<dbReference type="SUPFAM" id="SSF53686">
    <property type="entry name" value="Tryptophan synthase beta subunit-like PLP-dependent enzymes"/>
    <property type="match status" value="1"/>
</dbReference>
<evidence type="ECO:0000256" key="5">
    <source>
        <dbReference type="ARBA" id="ARBA00022605"/>
    </source>
</evidence>
<keyword evidence="6" id="KW-0808">Transferase</keyword>
<comment type="similarity">
    <text evidence="3">Belongs to the cysteine synthase/cystathionine beta-synthase family.</text>
</comment>
<feature type="binding site" evidence="14">
    <location>
        <position position="298"/>
    </location>
    <ligand>
        <name>pyridoxal 5'-phosphate</name>
        <dbReference type="ChEBI" id="CHEBI:597326"/>
    </ligand>
</feature>
<dbReference type="NCBIfam" id="TIGR01137">
    <property type="entry name" value="cysta_beta"/>
    <property type="match status" value="1"/>
</dbReference>
<dbReference type="AlphaFoldDB" id="A0A538SSG4"/>
<dbReference type="InterPro" id="IPR005856">
    <property type="entry name" value="Cys_synth"/>
</dbReference>
<reference evidence="19 20" key="1">
    <citation type="journal article" date="2019" name="Nat. Microbiol.">
        <title>Mediterranean grassland soil C-N compound turnover is dependent on rainfall and depth, and is mediated by genomically divergent microorganisms.</title>
        <authorList>
            <person name="Diamond S."/>
            <person name="Andeer P.F."/>
            <person name="Li Z."/>
            <person name="Crits-Christoph A."/>
            <person name="Burstein D."/>
            <person name="Anantharaman K."/>
            <person name="Lane K.R."/>
            <person name="Thomas B.C."/>
            <person name="Pan C."/>
            <person name="Northen T.R."/>
            <person name="Banfield J.F."/>
        </authorList>
    </citation>
    <scope>NUCLEOTIDE SEQUENCE [LARGE SCALE GENOMIC DNA]</scope>
    <source>
        <strain evidence="19">WS_4</strain>
    </source>
</reference>
<evidence type="ECO:0000256" key="4">
    <source>
        <dbReference type="ARBA" id="ARBA00012041"/>
    </source>
</evidence>
<evidence type="ECO:0000256" key="11">
    <source>
        <dbReference type="ARBA" id="ARBA00026192"/>
    </source>
</evidence>
<dbReference type="SUPFAM" id="SSF54631">
    <property type="entry name" value="CBS-domain pair"/>
    <property type="match status" value="1"/>
</dbReference>
<evidence type="ECO:0000256" key="14">
    <source>
        <dbReference type="PIRSR" id="PIRSR605856-50"/>
    </source>
</evidence>
<comment type="caution">
    <text evidence="19">The sequence shown here is derived from an EMBL/GenBank/DDBJ whole genome shotgun (WGS) entry which is preliminary data.</text>
</comment>
<evidence type="ECO:0000256" key="17">
    <source>
        <dbReference type="SAM" id="MobiDB-lite"/>
    </source>
</evidence>
<dbReference type="Pfam" id="PF00291">
    <property type="entry name" value="PALP"/>
    <property type="match status" value="1"/>
</dbReference>
<dbReference type="InterPro" id="IPR046342">
    <property type="entry name" value="CBS_dom_sf"/>
</dbReference>
<dbReference type="Gene3D" id="3.10.580.10">
    <property type="entry name" value="CBS-domain"/>
    <property type="match status" value="1"/>
</dbReference>
<feature type="binding site" evidence="14">
    <location>
        <position position="97"/>
    </location>
    <ligand>
        <name>pyridoxal 5'-phosphate</name>
        <dbReference type="ChEBI" id="CHEBI:597326"/>
    </ligand>
</feature>
<dbReference type="PROSITE" id="PS51371">
    <property type="entry name" value="CBS"/>
    <property type="match status" value="1"/>
</dbReference>
<dbReference type="EC" id="4.2.1.22" evidence="4 13"/>
<keyword evidence="8 16" id="KW-0129">CBS domain</keyword>
<gene>
    <name evidence="19" type="ORF">E6K74_06985</name>
</gene>
<evidence type="ECO:0000259" key="18">
    <source>
        <dbReference type="PROSITE" id="PS51371"/>
    </source>
</evidence>
<dbReference type="PANTHER" id="PTHR10314">
    <property type="entry name" value="CYSTATHIONINE BETA-SYNTHASE"/>
    <property type="match status" value="1"/>
</dbReference>
<organism evidence="19 20">
    <name type="scientific">Eiseniibacteriota bacterium</name>
    <dbReference type="NCBI Taxonomy" id="2212470"/>
    <lineage>
        <taxon>Bacteria</taxon>
        <taxon>Candidatus Eiseniibacteriota</taxon>
    </lineage>
</organism>
<evidence type="ECO:0000313" key="19">
    <source>
        <dbReference type="EMBL" id="TMQ54281.1"/>
    </source>
</evidence>
<comment type="cofactor">
    <cofactor evidence="1 14">
        <name>pyridoxal 5'-phosphate</name>
        <dbReference type="ChEBI" id="CHEBI:597326"/>
    </cofactor>
</comment>
<name>A0A538SSG4_UNCEI</name>